<comment type="caution">
    <text evidence="2">The sequence shown here is derived from an EMBL/GenBank/DDBJ whole genome shotgun (WGS) entry which is preliminary data.</text>
</comment>
<dbReference type="GO" id="GO:0016787">
    <property type="term" value="F:hydrolase activity"/>
    <property type="evidence" value="ECO:0007669"/>
    <property type="project" value="UniProtKB-KW"/>
</dbReference>
<dbReference type="PANTHER" id="PTHR23408">
    <property type="entry name" value="METHYLMALONYL-COA MUTASE"/>
    <property type="match status" value="1"/>
</dbReference>
<sequence>MEQHKRPEWVPENGDSQAAFTTSVMKGSAQLPAAKRAFRKKAVTIEELEEGVRNNHRTLLAQAITLMESSAARHQQKAQKLIQRLLPHAGHAIRIGITGVPGAGKSTFIEALGTMLCQRGYKVAVLAVDPSSTLTGGSILGDKTRMEKLVQHPNAFVRPSPSSGALGGVNRRTRETLLVCEAAGYNVILVETVGVGQSEGSVRDMVDFFLLLTLTGAGDELQGIKRGILELVDGIVINKADGDNIIRAQQTVALYKQMSRLFLPATDGWETYVGSCSALHCQGLEEFWYAVQQFQDTIAAAGILEKRRNAQKRNWLYASIREQLEQRFFDHPFIKERLALAENAIANGTQTVTSAALQLMDDYDRFQRSTDRP</sequence>
<comment type="similarity">
    <text evidence="1">Belongs to the SIMIBI class G3E GTPase family. ArgK/MeaB subfamily.</text>
</comment>
<accession>A0ABV5WPD3</accession>
<dbReference type="PANTHER" id="PTHR23408:SF3">
    <property type="entry name" value="METHYLMALONIC ACIDURIA TYPE A PROTEIN, MITOCHONDRIAL"/>
    <property type="match status" value="1"/>
</dbReference>
<dbReference type="NCBIfam" id="NF006958">
    <property type="entry name" value="PRK09435.1"/>
    <property type="match status" value="1"/>
</dbReference>
<proteinExistence type="inferred from homology"/>
<name>A0ABV5WPD3_9BACI</name>
<keyword evidence="3" id="KW-1185">Reference proteome</keyword>
<evidence type="ECO:0000256" key="1">
    <source>
        <dbReference type="ARBA" id="ARBA00009625"/>
    </source>
</evidence>
<evidence type="ECO:0000313" key="3">
    <source>
        <dbReference type="Proteomes" id="UP001589609"/>
    </source>
</evidence>
<dbReference type="SUPFAM" id="SSF52540">
    <property type="entry name" value="P-loop containing nucleoside triphosphate hydrolases"/>
    <property type="match status" value="1"/>
</dbReference>
<gene>
    <name evidence="2" type="primary">meaB</name>
    <name evidence="2" type="ORF">ACFFMS_27270</name>
</gene>
<dbReference type="Gene3D" id="1.10.287.130">
    <property type="match status" value="1"/>
</dbReference>
<dbReference type="EC" id="3.6.5.-" evidence="2"/>
<dbReference type="Pfam" id="PF03308">
    <property type="entry name" value="MeaB"/>
    <property type="match status" value="1"/>
</dbReference>
<dbReference type="NCBIfam" id="TIGR00750">
    <property type="entry name" value="lao"/>
    <property type="match status" value="1"/>
</dbReference>
<reference evidence="2 3" key="1">
    <citation type="submission" date="2024-09" db="EMBL/GenBank/DDBJ databases">
        <authorList>
            <person name="Sun Q."/>
            <person name="Mori K."/>
        </authorList>
    </citation>
    <scope>NUCLEOTIDE SEQUENCE [LARGE SCALE GENOMIC DNA]</scope>
    <source>
        <strain evidence="2 3">JCM 11201</strain>
    </source>
</reference>
<organism evidence="2 3">
    <name type="scientific">Ectobacillus funiculus</name>
    <dbReference type="NCBI Taxonomy" id="137993"/>
    <lineage>
        <taxon>Bacteria</taxon>
        <taxon>Bacillati</taxon>
        <taxon>Bacillota</taxon>
        <taxon>Bacilli</taxon>
        <taxon>Bacillales</taxon>
        <taxon>Bacillaceae</taxon>
        <taxon>Ectobacillus</taxon>
    </lineage>
</organism>
<keyword evidence="2" id="KW-0378">Hydrolase</keyword>
<dbReference type="InterPro" id="IPR005129">
    <property type="entry name" value="GTPase_ArgK"/>
</dbReference>
<dbReference type="Gene3D" id="1.20.5.170">
    <property type="match status" value="1"/>
</dbReference>
<dbReference type="EMBL" id="JBHMAF010000196">
    <property type="protein sequence ID" value="MFB9761931.1"/>
    <property type="molecule type" value="Genomic_DNA"/>
</dbReference>
<dbReference type="CDD" id="cd03114">
    <property type="entry name" value="MMAA-like"/>
    <property type="match status" value="1"/>
</dbReference>
<evidence type="ECO:0000313" key="2">
    <source>
        <dbReference type="EMBL" id="MFB9761931.1"/>
    </source>
</evidence>
<dbReference type="RefSeq" id="WP_379951993.1">
    <property type="nucleotide sequence ID" value="NZ_JBHMAF010000196.1"/>
</dbReference>
<dbReference type="InterPro" id="IPR027417">
    <property type="entry name" value="P-loop_NTPase"/>
</dbReference>
<dbReference type="Gene3D" id="3.40.50.300">
    <property type="entry name" value="P-loop containing nucleotide triphosphate hydrolases"/>
    <property type="match status" value="1"/>
</dbReference>
<dbReference type="Proteomes" id="UP001589609">
    <property type="component" value="Unassembled WGS sequence"/>
</dbReference>
<protein>
    <submittedName>
        <fullName evidence="2">Methylmalonyl Co-A mutase-associated GTPase MeaB</fullName>
        <ecNumber evidence="2">3.6.5.-</ecNumber>
    </submittedName>
</protein>